<evidence type="ECO:0000313" key="1">
    <source>
        <dbReference type="EnsemblPlants" id="TuG1812G0700001630.01.T01.cds411782"/>
    </source>
</evidence>
<dbReference type="EnsemblPlants" id="TuG1812G0700001630.01.T01">
    <property type="protein sequence ID" value="TuG1812G0700001630.01.T01.cds411782"/>
    <property type="gene ID" value="TuG1812G0700001630.01"/>
</dbReference>
<proteinExistence type="predicted"/>
<dbReference type="AlphaFoldDB" id="A0A8R7R0R7"/>
<sequence length="54" mass="6057">MMWLKLGVGPLSTTSRMPVRCYGHKRNIDKHKGISCGRLLSCSPRCKPSAFLHT</sequence>
<reference evidence="1" key="3">
    <citation type="submission" date="2022-06" db="UniProtKB">
        <authorList>
            <consortium name="EnsemblPlants"/>
        </authorList>
    </citation>
    <scope>IDENTIFICATION</scope>
</reference>
<evidence type="ECO:0000313" key="2">
    <source>
        <dbReference type="Proteomes" id="UP000015106"/>
    </source>
</evidence>
<protein>
    <submittedName>
        <fullName evidence="1">Uncharacterized protein</fullName>
    </submittedName>
</protein>
<name>A0A8R7R0R7_TRIUA</name>
<dbReference type="Proteomes" id="UP000015106">
    <property type="component" value="Chromosome 7"/>
</dbReference>
<reference evidence="2" key="1">
    <citation type="journal article" date="2013" name="Nature">
        <title>Draft genome of the wheat A-genome progenitor Triticum urartu.</title>
        <authorList>
            <person name="Ling H.Q."/>
            <person name="Zhao S."/>
            <person name="Liu D."/>
            <person name="Wang J."/>
            <person name="Sun H."/>
            <person name="Zhang C."/>
            <person name="Fan H."/>
            <person name="Li D."/>
            <person name="Dong L."/>
            <person name="Tao Y."/>
            <person name="Gao C."/>
            <person name="Wu H."/>
            <person name="Li Y."/>
            <person name="Cui Y."/>
            <person name="Guo X."/>
            <person name="Zheng S."/>
            <person name="Wang B."/>
            <person name="Yu K."/>
            <person name="Liang Q."/>
            <person name="Yang W."/>
            <person name="Lou X."/>
            <person name="Chen J."/>
            <person name="Feng M."/>
            <person name="Jian J."/>
            <person name="Zhang X."/>
            <person name="Luo G."/>
            <person name="Jiang Y."/>
            <person name="Liu J."/>
            <person name="Wang Z."/>
            <person name="Sha Y."/>
            <person name="Zhang B."/>
            <person name="Wu H."/>
            <person name="Tang D."/>
            <person name="Shen Q."/>
            <person name="Xue P."/>
            <person name="Zou S."/>
            <person name="Wang X."/>
            <person name="Liu X."/>
            <person name="Wang F."/>
            <person name="Yang Y."/>
            <person name="An X."/>
            <person name="Dong Z."/>
            <person name="Zhang K."/>
            <person name="Zhang X."/>
            <person name="Luo M.C."/>
            <person name="Dvorak J."/>
            <person name="Tong Y."/>
            <person name="Wang J."/>
            <person name="Yang H."/>
            <person name="Li Z."/>
            <person name="Wang D."/>
            <person name="Zhang A."/>
            <person name="Wang J."/>
        </authorList>
    </citation>
    <scope>NUCLEOTIDE SEQUENCE</scope>
    <source>
        <strain evidence="2">cv. G1812</strain>
    </source>
</reference>
<reference evidence="1" key="2">
    <citation type="submission" date="2018-03" db="EMBL/GenBank/DDBJ databases">
        <title>The Triticum urartu genome reveals the dynamic nature of wheat genome evolution.</title>
        <authorList>
            <person name="Ling H."/>
            <person name="Ma B."/>
            <person name="Shi X."/>
            <person name="Liu H."/>
            <person name="Dong L."/>
            <person name="Sun H."/>
            <person name="Cao Y."/>
            <person name="Gao Q."/>
            <person name="Zheng S."/>
            <person name="Li Y."/>
            <person name="Yu Y."/>
            <person name="Du H."/>
            <person name="Qi M."/>
            <person name="Li Y."/>
            <person name="Yu H."/>
            <person name="Cui Y."/>
            <person name="Wang N."/>
            <person name="Chen C."/>
            <person name="Wu H."/>
            <person name="Zhao Y."/>
            <person name="Zhang J."/>
            <person name="Li Y."/>
            <person name="Zhou W."/>
            <person name="Zhang B."/>
            <person name="Hu W."/>
            <person name="Eijk M."/>
            <person name="Tang J."/>
            <person name="Witsenboer H."/>
            <person name="Zhao S."/>
            <person name="Li Z."/>
            <person name="Zhang A."/>
            <person name="Wang D."/>
            <person name="Liang C."/>
        </authorList>
    </citation>
    <scope>NUCLEOTIDE SEQUENCE [LARGE SCALE GENOMIC DNA]</scope>
    <source>
        <strain evidence="1">cv. G1812</strain>
    </source>
</reference>
<organism evidence="1 2">
    <name type="scientific">Triticum urartu</name>
    <name type="common">Red wild einkorn</name>
    <name type="synonym">Crithodium urartu</name>
    <dbReference type="NCBI Taxonomy" id="4572"/>
    <lineage>
        <taxon>Eukaryota</taxon>
        <taxon>Viridiplantae</taxon>
        <taxon>Streptophyta</taxon>
        <taxon>Embryophyta</taxon>
        <taxon>Tracheophyta</taxon>
        <taxon>Spermatophyta</taxon>
        <taxon>Magnoliopsida</taxon>
        <taxon>Liliopsida</taxon>
        <taxon>Poales</taxon>
        <taxon>Poaceae</taxon>
        <taxon>BOP clade</taxon>
        <taxon>Pooideae</taxon>
        <taxon>Triticodae</taxon>
        <taxon>Triticeae</taxon>
        <taxon>Triticinae</taxon>
        <taxon>Triticum</taxon>
    </lineage>
</organism>
<accession>A0A8R7R0R7</accession>
<dbReference type="Gramene" id="TuG1812G0700001630.01.T01">
    <property type="protein sequence ID" value="TuG1812G0700001630.01.T01.cds411782"/>
    <property type="gene ID" value="TuG1812G0700001630.01"/>
</dbReference>
<keyword evidence="2" id="KW-1185">Reference proteome</keyword>